<evidence type="ECO:0000256" key="1">
    <source>
        <dbReference type="SAM" id="MobiDB-lite"/>
    </source>
</evidence>
<keyword evidence="2" id="KW-0472">Membrane</keyword>
<name>A0A4Z2FZ50_9TELE</name>
<keyword evidence="2" id="KW-1133">Transmembrane helix</keyword>
<organism evidence="3 4">
    <name type="scientific">Liparis tanakae</name>
    <name type="common">Tanaka's snailfish</name>
    <dbReference type="NCBI Taxonomy" id="230148"/>
    <lineage>
        <taxon>Eukaryota</taxon>
        <taxon>Metazoa</taxon>
        <taxon>Chordata</taxon>
        <taxon>Craniata</taxon>
        <taxon>Vertebrata</taxon>
        <taxon>Euteleostomi</taxon>
        <taxon>Actinopterygii</taxon>
        <taxon>Neopterygii</taxon>
        <taxon>Teleostei</taxon>
        <taxon>Neoteleostei</taxon>
        <taxon>Acanthomorphata</taxon>
        <taxon>Eupercaria</taxon>
        <taxon>Perciformes</taxon>
        <taxon>Cottioidei</taxon>
        <taxon>Cottales</taxon>
        <taxon>Liparidae</taxon>
        <taxon>Liparis</taxon>
    </lineage>
</organism>
<keyword evidence="4" id="KW-1185">Reference proteome</keyword>
<dbReference type="AlphaFoldDB" id="A0A4Z2FZ50"/>
<comment type="caution">
    <text evidence="3">The sequence shown here is derived from an EMBL/GenBank/DDBJ whole genome shotgun (WGS) entry which is preliminary data.</text>
</comment>
<feature type="region of interest" description="Disordered" evidence="1">
    <location>
        <begin position="370"/>
        <end position="396"/>
    </location>
</feature>
<feature type="transmembrane region" description="Helical" evidence="2">
    <location>
        <begin position="16"/>
        <end position="36"/>
    </location>
</feature>
<accession>A0A4Z2FZ50</accession>
<reference evidence="3 4" key="1">
    <citation type="submission" date="2019-03" db="EMBL/GenBank/DDBJ databases">
        <title>First draft genome of Liparis tanakae, snailfish: a comprehensive survey of snailfish specific genes.</title>
        <authorList>
            <person name="Kim W."/>
            <person name="Song I."/>
            <person name="Jeong J.-H."/>
            <person name="Kim D."/>
            <person name="Kim S."/>
            <person name="Ryu S."/>
            <person name="Song J.Y."/>
            <person name="Lee S.K."/>
        </authorList>
    </citation>
    <scope>NUCLEOTIDE SEQUENCE [LARGE SCALE GENOMIC DNA]</scope>
    <source>
        <tissue evidence="3">Muscle</tissue>
    </source>
</reference>
<dbReference type="EMBL" id="SRLO01000815">
    <property type="protein sequence ID" value="TNN45973.1"/>
    <property type="molecule type" value="Genomic_DNA"/>
</dbReference>
<feature type="compositionally biased region" description="Basic and acidic residues" evidence="1">
    <location>
        <begin position="377"/>
        <end position="396"/>
    </location>
</feature>
<evidence type="ECO:0000313" key="4">
    <source>
        <dbReference type="Proteomes" id="UP000314294"/>
    </source>
</evidence>
<protein>
    <submittedName>
        <fullName evidence="3">Uncharacterized protein</fullName>
    </submittedName>
</protein>
<evidence type="ECO:0000313" key="3">
    <source>
        <dbReference type="EMBL" id="TNN45973.1"/>
    </source>
</evidence>
<evidence type="ECO:0000256" key="2">
    <source>
        <dbReference type="SAM" id="Phobius"/>
    </source>
</evidence>
<gene>
    <name evidence="3" type="ORF">EYF80_043854</name>
</gene>
<keyword evidence="2" id="KW-0812">Transmembrane</keyword>
<sequence length="396" mass="42280">MEHAIVADRVKRGTGGVLEVGIGSVAVLMMVAVVVMESSSSSPSSDIQVEVGLQAWERKLVQVEVVVGQAGMVHATRPTNTAVGGCQPLTCAQLLVGGGVRHRVGHGVGRTVRERARKAASSSRSAWLGMLLSPQHTKPLSWVPSADRQGKSGPLPFRWSSGSATGLGYRRRSKTPSLLPVWVSPLDFPPTPTPAPNPRRGSGGSVLKLVVLGVDVLKVLLDPDVATESACFAQRGADRVHGLFELLDLLTRILQGQLGLHAVALLLHPVLLHAVELASQLVYLRVPERASRGERGQRKSNEALDVGLSCEPVGSQRADLRSAHPWVGLQSPLQEPELLLPLREALPWGSLLLGAAGVRLSDARGDVLNVNANKPQTTDHRPQTTDHGNKRRDPTT</sequence>
<dbReference type="Proteomes" id="UP000314294">
    <property type="component" value="Unassembled WGS sequence"/>
</dbReference>
<proteinExistence type="predicted"/>